<keyword evidence="2" id="KW-1185">Reference proteome</keyword>
<name>A0A5C4J681_9ACTN</name>
<comment type="caution">
    <text evidence="1">The sequence shown here is derived from an EMBL/GenBank/DDBJ whole genome shotgun (WGS) entry which is preliminary data.</text>
</comment>
<organism evidence="1 2">
    <name type="scientific">Actinomadura soli</name>
    <dbReference type="NCBI Taxonomy" id="2508997"/>
    <lineage>
        <taxon>Bacteria</taxon>
        <taxon>Bacillati</taxon>
        <taxon>Actinomycetota</taxon>
        <taxon>Actinomycetes</taxon>
        <taxon>Streptosporangiales</taxon>
        <taxon>Thermomonosporaceae</taxon>
        <taxon>Actinomadura</taxon>
    </lineage>
</organism>
<gene>
    <name evidence="1" type="ORF">ETD83_28000</name>
</gene>
<dbReference type="EMBL" id="VCKW01000173">
    <property type="protein sequence ID" value="TMQ92133.1"/>
    <property type="molecule type" value="Genomic_DNA"/>
</dbReference>
<evidence type="ECO:0000313" key="1">
    <source>
        <dbReference type="EMBL" id="TMQ92133.1"/>
    </source>
</evidence>
<sequence>MIGIVQRKVLWWRTRRRPDTAVRYLEALVDALEPEGWRFVRLYRLEEFPIPIPLLWVYVRHVGIAVSVLAVPGGSWAYYEAHRGRAGYLAVCGDAGSAAEVIGRHLKRRMFPGTW</sequence>
<reference evidence="1 2" key="1">
    <citation type="submission" date="2019-05" db="EMBL/GenBank/DDBJ databases">
        <title>Draft genome sequence of Actinomadura sp. 14C53.</title>
        <authorList>
            <person name="Saricaoglu S."/>
            <person name="Isik K."/>
        </authorList>
    </citation>
    <scope>NUCLEOTIDE SEQUENCE [LARGE SCALE GENOMIC DNA]</scope>
    <source>
        <strain evidence="1 2">14C53</strain>
    </source>
</reference>
<proteinExistence type="predicted"/>
<protein>
    <submittedName>
        <fullName evidence="1">Uncharacterized protein</fullName>
    </submittedName>
</protein>
<dbReference type="RefSeq" id="WP_138648203.1">
    <property type="nucleotide sequence ID" value="NZ_VCKW01000173.1"/>
</dbReference>
<dbReference type="AlphaFoldDB" id="A0A5C4J681"/>
<dbReference type="Proteomes" id="UP000309174">
    <property type="component" value="Unassembled WGS sequence"/>
</dbReference>
<dbReference type="OrthoDB" id="3475100at2"/>
<evidence type="ECO:0000313" key="2">
    <source>
        <dbReference type="Proteomes" id="UP000309174"/>
    </source>
</evidence>
<accession>A0A5C4J681</accession>